<protein>
    <submittedName>
        <fullName evidence="3">DUF305 domain-containing protein</fullName>
    </submittedName>
</protein>
<feature type="compositionally biased region" description="Basic and acidic residues" evidence="1">
    <location>
        <begin position="37"/>
        <end position="50"/>
    </location>
</feature>
<keyword evidence="4" id="KW-1185">Reference proteome</keyword>
<evidence type="ECO:0000313" key="4">
    <source>
        <dbReference type="Proteomes" id="UP001328733"/>
    </source>
</evidence>
<accession>A0AAW9QHK0</accession>
<dbReference type="PANTHER" id="PTHR36933">
    <property type="entry name" value="SLL0788 PROTEIN"/>
    <property type="match status" value="1"/>
</dbReference>
<evidence type="ECO:0000259" key="2">
    <source>
        <dbReference type="Pfam" id="PF03713"/>
    </source>
</evidence>
<dbReference type="InterPro" id="IPR012347">
    <property type="entry name" value="Ferritin-like"/>
</dbReference>
<feature type="domain" description="DUF305" evidence="2">
    <location>
        <begin position="78"/>
        <end position="236"/>
    </location>
</feature>
<proteinExistence type="predicted"/>
<feature type="region of interest" description="Disordered" evidence="1">
    <location>
        <begin position="37"/>
        <end position="68"/>
    </location>
</feature>
<dbReference type="Gene3D" id="1.20.1260.10">
    <property type="match status" value="1"/>
</dbReference>
<dbReference type="Pfam" id="PF03713">
    <property type="entry name" value="DUF305"/>
    <property type="match status" value="1"/>
</dbReference>
<dbReference type="Proteomes" id="UP001328733">
    <property type="component" value="Unassembled WGS sequence"/>
</dbReference>
<dbReference type="AlphaFoldDB" id="A0AAW9QHK0"/>
<comment type="caution">
    <text evidence="3">The sequence shown here is derived from an EMBL/GenBank/DDBJ whole genome shotgun (WGS) entry which is preliminary data.</text>
</comment>
<dbReference type="PANTHER" id="PTHR36933:SF1">
    <property type="entry name" value="SLL0788 PROTEIN"/>
    <property type="match status" value="1"/>
</dbReference>
<dbReference type="RefSeq" id="WP_332864763.1">
    <property type="nucleotide sequence ID" value="NZ_JBAFSM010000014.1"/>
</dbReference>
<gene>
    <name evidence="3" type="ORF">V0288_09130</name>
</gene>
<evidence type="ECO:0000313" key="3">
    <source>
        <dbReference type="EMBL" id="MEG3437280.1"/>
    </source>
</evidence>
<dbReference type="EMBL" id="JBAFSM010000014">
    <property type="protein sequence ID" value="MEG3437280.1"/>
    <property type="molecule type" value="Genomic_DNA"/>
</dbReference>
<name>A0AAW9QHK0_9CHRO</name>
<dbReference type="InterPro" id="IPR005183">
    <property type="entry name" value="DUF305_CopM-like"/>
</dbReference>
<sequence>MRDRALLYGLVGLLAVVTPIGLLSVSRSVGANGAAIDRDASANGKNDARYPRNSPALSPGGTGMMGGGQMMGDQQQIDRHFIQMMIPHHQGAIDMAKLASRKAKHPEIKELARAIETDQSREIQEMRAWYQKWYGTDVPSVSHTGMSMHEGMSGNAGLDTDMTWMMGGMGMMNLDLDALENAPDFDRAFLEGMIYHHEMAIMMAAMVLNSPRAELRDLGKAIIANQTAEIDRMVTWQETWFR</sequence>
<organism evidence="3 4">
    <name type="scientific">Pannus brasiliensis CCIBt3594</name>
    <dbReference type="NCBI Taxonomy" id="1427578"/>
    <lineage>
        <taxon>Bacteria</taxon>
        <taxon>Bacillati</taxon>
        <taxon>Cyanobacteriota</taxon>
        <taxon>Cyanophyceae</taxon>
        <taxon>Oscillatoriophycideae</taxon>
        <taxon>Chroococcales</taxon>
        <taxon>Microcystaceae</taxon>
        <taxon>Pannus</taxon>
    </lineage>
</organism>
<evidence type="ECO:0000256" key="1">
    <source>
        <dbReference type="SAM" id="MobiDB-lite"/>
    </source>
</evidence>
<reference evidence="3 4" key="1">
    <citation type="submission" date="2024-01" db="EMBL/GenBank/DDBJ databases">
        <title>Genomic insights into the taxonomy and metabolism of the cyanobacterium Pannus brasiliensis CCIBt3594.</title>
        <authorList>
            <person name="Machado M."/>
            <person name="Botero N.B."/>
            <person name="Andreote A.P.D."/>
            <person name="Feitosa A.M.T."/>
            <person name="Popin R."/>
            <person name="Sivonen K."/>
            <person name="Fiore M.F."/>
        </authorList>
    </citation>
    <scope>NUCLEOTIDE SEQUENCE [LARGE SCALE GENOMIC DNA]</scope>
    <source>
        <strain evidence="3 4">CCIBt3594</strain>
    </source>
</reference>